<dbReference type="EMBL" id="NIHS01000002">
    <property type="protein sequence ID" value="PLT74755.1"/>
    <property type="molecule type" value="Genomic_DNA"/>
</dbReference>
<dbReference type="Proteomes" id="UP000234891">
    <property type="component" value="Unassembled WGS sequence"/>
</dbReference>
<dbReference type="Gene3D" id="3.40.50.300">
    <property type="entry name" value="P-loop containing nucleotide triphosphate hydrolases"/>
    <property type="match status" value="1"/>
</dbReference>
<evidence type="ECO:0000313" key="2">
    <source>
        <dbReference type="Proteomes" id="UP000234891"/>
    </source>
</evidence>
<gene>
    <name evidence="1" type="ORF">CDL26_01415</name>
</gene>
<name>A0A2N5PI28_MEDGN</name>
<evidence type="ECO:0000313" key="1">
    <source>
        <dbReference type="EMBL" id="PLT74755.1"/>
    </source>
</evidence>
<comment type="caution">
    <text evidence="1">The sequence shown here is derived from an EMBL/GenBank/DDBJ whole genome shotgun (WGS) entry which is preliminary data.</text>
</comment>
<dbReference type="RefSeq" id="WP_101869960.1">
    <property type="nucleotide sequence ID" value="NZ_NIHS01000002.1"/>
</dbReference>
<accession>A0A2N5PI28</accession>
<dbReference type="AlphaFoldDB" id="A0A2N5PI28"/>
<dbReference type="InterPro" id="IPR027417">
    <property type="entry name" value="P-loop_NTPase"/>
</dbReference>
<proteinExistence type="predicted"/>
<protein>
    <recommendedName>
        <fullName evidence="3">FtsK domain-containing protein</fullName>
    </recommendedName>
</protein>
<sequence length="238" mass="26364">MNSSLVMLGYDYGILSMQGVKVPLHAKIQSHRIVVGSTNSGKSSAILYWIYKASKLGCEFYIADFKQSHEFEGITSYFAEFEACYALIEQFYQEFLNIAEGGSGKIKILLIDEIAGLLTYYATSQDGKKKADRVRNIMASILMLGRSRNCFLWLSMQRYSATVFPASSGAADNFQICVGLGRLTVEGRKGLFAGEHFDGEETLRFGQGEGIILVEGQPLRGIVIPTVSKKKLLVLLQK</sequence>
<reference evidence="1 2" key="1">
    <citation type="journal article" date="2017" name="Genome Med.">
        <title>A novel Ruminococcus gnavus clade enriched in inflammatory bowel disease patients.</title>
        <authorList>
            <person name="Hall A.B."/>
            <person name="Yassour M."/>
            <person name="Sauk J."/>
            <person name="Garner A."/>
            <person name="Jiang X."/>
            <person name="Arthur T."/>
            <person name="Lagoudas G.K."/>
            <person name="Vatanen T."/>
            <person name="Fornelos N."/>
            <person name="Wilson R."/>
            <person name="Bertha M."/>
            <person name="Cohen M."/>
            <person name="Garber J."/>
            <person name="Khalili H."/>
            <person name="Gevers D."/>
            <person name="Ananthakrishnan A.N."/>
            <person name="Kugathasan S."/>
            <person name="Lander E.S."/>
            <person name="Blainey P."/>
            <person name="Vlamakis H."/>
            <person name="Xavier R.J."/>
            <person name="Huttenhower C."/>
        </authorList>
    </citation>
    <scope>NUCLEOTIDE SEQUENCE [LARGE SCALE GENOMIC DNA]</scope>
    <source>
        <strain evidence="1 2">RJX1124</strain>
    </source>
</reference>
<dbReference type="SUPFAM" id="SSF52540">
    <property type="entry name" value="P-loop containing nucleoside triphosphate hydrolases"/>
    <property type="match status" value="1"/>
</dbReference>
<organism evidence="1 2">
    <name type="scientific">Mediterraneibacter gnavus</name>
    <name type="common">Ruminococcus gnavus</name>
    <dbReference type="NCBI Taxonomy" id="33038"/>
    <lineage>
        <taxon>Bacteria</taxon>
        <taxon>Bacillati</taxon>
        <taxon>Bacillota</taxon>
        <taxon>Clostridia</taxon>
        <taxon>Lachnospirales</taxon>
        <taxon>Lachnospiraceae</taxon>
        <taxon>Mediterraneibacter</taxon>
    </lineage>
</organism>
<evidence type="ECO:0008006" key="3">
    <source>
        <dbReference type="Google" id="ProtNLM"/>
    </source>
</evidence>